<keyword evidence="1" id="KW-0812">Transmembrane</keyword>
<keyword evidence="3" id="KW-1185">Reference proteome</keyword>
<accession>C6LKA5</accession>
<dbReference type="AlphaFoldDB" id="C6LKA5"/>
<evidence type="ECO:0000256" key="1">
    <source>
        <dbReference type="SAM" id="Phobius"/>
    </source>
</evidence>
<gene>
    <name evidence="2" type="ORF">BRYFOR_09092</name>
</gene>
<dbReference type="STRING" id="168384.SAMN05660368_04129"/>
<dbReference type="OrthoDB" id="9980441at2"/>
<keyword evidence="1" id="KW-0472">Membrane</keyword>
<reference evidence="2" key="1">
    <citation type="submission" date="2009-07" db="EMBL/GenBank/DDBJ databases">
        <authorList>
            <person name="Weinstock G."/>
            <person name="Sodergren E."/>
            <person name="Clifton S."/>
            <person name="Fulton L."/>
            <person name="Fulton B."/>
            <person name="Courtney L."/>
            <person name="Fronick C."/>
            <person name="Harrison M."/>
            <person name="Strong C."/>
            <person name="Farmer C."/>
            <person name="Delahaunty K."/>
            <person name="Markovic C."/>
            <person name="Hall O."/>
            <person name="Minx P."/>
            <person name="Tomlinson C."/>
            <person name="Mitreva M."/>
            <person name="Nelson J."/>
            <person name="Hou S."/>
            <person name="Wollam A."/>
            <person name="Pepin K.H."/>
            <person name="Johnson M."/>
            <person name="Bhonagiri V."/>
            <person name="Nash W.E."/>
            <person name="Warren W."/>
            <person name="Chinwalla A."/>
            <person name="Mardis E.R."/>
            <person name="Wilson R.K."/>
        </authorList>
    </citation>
    <scope>NUCLEOTIDE SEQUENCE [LARGE SCALE GENOMIC DNA]</scope>
    <source>
        <strain evidence="2">DSM 14469</strain>
    </source>
</reference>
<dbReference type="Proteomes" id="UP000005561">
    <property type="component" value="Unassembled WGS sequence"/>
</dbReference>
<proteinExistence type="predicted"/>
<dbReference type="EMBL" id="ACCL02000023">
    <property type="protein sequence ID" value="EET58986.1"/>
    <property type="molecule type" value="Genomic_DNA"/>
</dbReference>
<feature type="transmembrane region" description="Helical" evidence="1">
    <location>
        <begin position="68"/>
        <end position="87"/>
    </location>
</feature>
<evidence type="ECO:0000313" key="2">
    <source>
        <dbReference type="EMBL" id="EET58986.1"/>
    </source>
</evidence>
<evidence type="ECO:0000313" key="3">
    <source>
        <dbReference type="Proteomes" id="UP000005561"/>
    </source>
</evidence>
<organism evidence="2 3">
    <name type="scientific">Marvinbryantia formatexigens DSM 14469</name>
    <dbReference type="NCBI Taxonomy" id="478749"/>
    <lineage>
        <taxon>Bacteria</taxon>
        <taxon>Bacillati</taxon>
        <taxon>Bacillota</taxon>
        <taxon>Clostridia</taxon>
        <taxon>Lachnospirales</taxon>
        <taxon>Lachnospiraceae</taxon>
        <taxon>Marvinbryantia</taxon>
    </lineage>
</organism>
<name>C6LKA5_9FIRM</name>
<comment type="caution">
    <text evidence="2">The sequence shown here is derived from an EMBL/GenBank/DDBJ whole genome shotgun (WGS) entry which is preliminary data.</text>
</comment>
<keyword evidence="1" id="KW-1133">Transmembrane helix</keyword>
<feature type="transmembrane region" description="Helical" evidence="1">
    <location>
        <begin position="38"/>
        <end position="56"/>
    </location>
</feature>
<feature type="transmembrane region" description="Helical" evidence="1">
    <location>
        <begin position="12"/>
        <end position="31"/>
    </location>
</feature>
<sequence>MTAVILACPGEAGGAEINGFLALLLWILFVYLIIKKHVAISCILSTILAFGIRIYKFGMGDMSGVSETITQVICWGVLLFIFYKLFFGNADRDTDKTAYQSRKPQRKKDTSGYYEEDDYSSYYEAEEDSSYERHKDIGPKLKNGSEEYWEYKNAAEAIYRDFCNADNITERRHHKKRGDKLKATLISEYGAKDECVKSIINNFLDLRV</sequence>
<dbReference type="RefSeq" id="WP_006863854.1">
    <property type="nucleotide sequence ID" value="NZ_ACCL02000023.1"/>
</dbReference>
<protein>
    <submittedName>
        <fullName evidence="2">Uncharacterized protein</fullName>
    </submittedName>
</protein>